<dbReference type="InterPro" id="IPR032710">
    <property type="entry name" value="NTF2-like_dom_sf"/>
</dbReference>
<keyword evidence="3" id="KW-1185">Reference proteome</keyword>
<proteinExistence type="predicted"/>
<dbReference type="AlphaFoldDB" id="A0A6V8K6G7"/>
<gene>
    <name evidence="2" type="ORF">Phou_049720</name>
</gene>
<dbReference type="InterPro" id="IPR037401">
    <property type="entry name" value="SnoaL-like"/>
</dbReference>
<sequence>MPDEETRKRIVLEYAARMNAGDVDRVLELFADDIVFEDPVGITPIVGREAVRHHIAWSIAFKVHETPGRPVCAMDDRQVSLPMVVTVQIPTRLAFRIVSVIEVGDDDLVHRARAFWGLTDTTVGDGSKPTGVAEFMEVTASLARLSTERFGAAGPPPSRNGALP</sequence>
<name>A0A6V8K6G7_9ACTN</name>
<dbReference type="Gene3D" id="3.10.450.50">
    <property type="match status" value="1"/>
</dbReference>
<dbReference type="Pfam" id="PF12680">
    <property type="entry name" value="SnoaL_2"/>
    <property type="match status" value="1"/>
</dbReference>
<accession>A0A6V8K6G7</accession>
<reference evidence="2 3" key="1">
    <citation type="submission" date="2020-03" db="EMBL/GenBank/DDBJ databases">
        <title>Whole genome shotgun sequence of Phytohabitans houttuyneae NBRC 108639.</title>
        <authorList>
            <person name="Komaki H."/>
            <person name="Tamura T."/>
        </authorList>
    </citation>
    <scope>NUCLEOTIDE SEQUENCE [LARGE SCALE GENOMIC DNA]</scope>
    <source>
        <strain evidence="2 3">NBRC 108639</strain>
    </source>
</reference>
<evidence type="ECO:0000259" key="1">
    <source>
        <dbReference type="Pfam" id="PF12680"/>
    </source>
</evidence>
<reference evidence="2 3" key="2">
    <citation type="submission" date="2020-03" db="EMBL/GenBank/DDBJ databases">
        <authorList>
            <person name="Ichikawa N."/>
            <person name="Kimura A."/>
            <person name="Kitahashi Y."/>
            <person name="Uohara A."/>
        </authorList>
    </citation>
    <scope>NUCLEOTIDE SEQUENCE [LARGE SCALE GENOMIC DNA]</scope>
    <source>
        <strain evidence="2 3">NBRC 108639</strain>
    </source>
</reference>
<dbReference type="Proteomes" id="UP000482800">
    <property type="component" value="Unassembled WGS sequence"/>
</dbReference>
<evidence type="ECO:0000313" key="2">
    <source>
        <dbReference type="EMBL" id="GFJ80792.1"/>
    </source>
</evidence>
<organism evidence="2 3">
    <name type="scientific">Phytohabitans houttuyneae</name>
    <dbReference type="NCBI Taxonomy" id="1076126"/>
    <lineage>
        <taxon>Bacteria</taxon>
        <taxon>Bacillati</taxon>
        <taxon>Actinomycetota</taxon>
        <taxon>Actinomycetes</taxon>
        <taxon>Micromonosporales</taxon>
        <taxon>Micromonosporaceae</taxon>
    </lineage>
</organism>
<dbReference type="SUPFAM" id="SSF54427">
    <property type="entry name" value="NTF2-like"/>
    <property type="match status" value="1"/>
</dbReference>
<protein>
    <recommendedName>
        <fullName evidence="1">SnoaL-like domain-containing protein</fullName>
    </recommendedName>
</protein>
<comment type="caution">
    <text evidence="2">The sequence shown here is derived from an EMBL/GenBank/DDBJ whole genome shotgun (WGS) entry which is preliminary data.</text>
</comment>
<evidence type="ECO:0000313" key="3">
    <source>
        <dbReference type="Proteomes" id="UP000482800"/>
    </source>
</evidence>
<dbReference type="RefSeq" id="WP_173059082.1">
    <property type="nucleotide sequence ID" value="NZ_BAABGO010000070.1"/>
</dbReference>
<dbReference type="EMBL" id="BLPF01000002">
    <property type="protein sequence ID" value="GFJ80792.1"/>
    <property type="molecule type" value="Genomic_DNA"/>
</dbReference>
<feature type="domain" description="SnoaL-like" evidence="1">
    <location>
        <begin position="11"/>
        <end position="108"/>
    </location>
</feature>